<dbReference type="EMBL" id="BMJC01000004">
    <property type="protein sequence ID" value="GGB13094.1"/>
    <property type="molecule type" value="Genomic_DNA"/>
</dbReference>
<reference evidence="2" key="2">
    <citation type="submission" date="2020-09" db="EMBL/GenBank/DDBJ databases">
        <authorList>
            <person name="Sun Q."/>
            <person name="Zhou Y."/>
        </authorList>
    </citation>
    <scope>NUCLEOTIDE SEQUENCE</scope>
    <source>
        <strain evidence="2">CGMCC 1.15448</strain>
    </source>
</reference>
<reference evidence="2" key="1">
    <citation type="journal article" date="2014" name="Int. J. Syst. Evol. Microbiol.">
        <title>Complete genome sequence of Corynebacterium casei LMG S-19264T (=DSM 44701T), isolated from a smear-ripened cheese.</title>
        <authorList>
            <consortium name="US DOE Joint Genome Institute (JGI-PGF)"/>
            <person name="Walter F."/>
            <person name="Albersmeier A."/>
            <person name="Kalinowski J."/>
            <person name="Ruckert C."/>
        </authorList>
    </citation>
    <scope>NUCLEOTIDE SEQUENCE</scope>
    <source>
        <strain evidence="2">CGMCC 1.15448</strain>
    </source>
</reference>
<protein>
    <recommendedName>
        <fullName evidence="4">SnoaL-like domain-containing protein</fullName>
    </recommendedName>
</protein>
<keyword evidence="3" id="KW-1185">Reference proteome</keyword>
<organism evidence="2 3">
    <name type="scientific">Puia dinghuensis</name>
    <dbReference type="NCBI Taxonomy" id="1792502"/>
    <lineage>
        <taxon>Bacteria</taxon>
        <taxon>Pseudomonadati</taxon>
        <taxon>Bacteroidota</taxon>
        <taxon>Chitinophagia</taxon>
        <taxon>Chitinophagales</taxon>
        <taxon>Chitinophagaceae</taxon>
        <taxon>Puia</taxon>
    </lineage>
</organism>
<feature type="chain" id="PRO_5035205741" description="SnoaL-like domain-containing protein" evidence="1">
    <location>
        <begin position="22"/>
        <end position="171"/>
    </location>
</feature>
<evidence type="ECO:0000313" key="2">
    <source>
        <dbReference type="EMBL" id="GGB13094.1"/>
    </source>
</evidence>
<dbReference type="AlphaFoldDB" id="A0A8J2UG39"/>
<feature type="signal peptide" evidence="1">
    <location>
        <begin position="1"/>
        <end position="21"/>
    </location>
</feature>
<keyword evidence="1" id="KW-0732">Signal</keyword>
<comment type="caution">
    <text evidence="2">The sequence shown here is derived from an EMBL/GenBank/DDBJ whole genome shotgun (WGS) entry which is preliminary data.</text>
</comment>
<dbReference type="RefSeq" id="WP_188935188.1">
    <property type="nucleotide sequence ID" value="NZ_BMJC01000004.1"/>
</dbReference>
<accession>A0A8J2UG39</accession>
<evidence type="ECO:0008006" key="4">
    <source>
        <dbReference type="Google" id="ProtNLM"/>
    </source>
</evidence>
<dbReference type="Proteomes" id="UP000607559">
    <property type="component" value="Unassembled WGS sequence"/>
</dbReference>
<sequence length="171" mass="19539">MKVLNFLTGALFLLPTLTSQAQPDTAKISRNALHFADSLVKTDTYGQWSAYADLAPLSVIKYYGGKEGYLGHVQMMRAYTTSNIEEAAPELKMETLVTLKDQWQCVVELSRYFHRDDKKYHLVSHLIGQSKDEGATWRFFDVNYNKVSDMMNIFPDILDMPIKETSMLADK</sequence>
<gene>
    <name evidence="2" type="ORF">GCM10011511_40920</name>
</gene>
<evidence type="ECO:0000256" key="1">
    <source>
        <dbReference type="SAM" id="SignalP"/>
    </source>
</evidence>
<evidence type="ECO:0000313" key="3">
    <source>
        <dbReference type="Proteomes" id="UP000607559"/>
    </source>
</evidence>
<proteinExistence type="predicted"/>
<name>A0A8J2UG39_9BACT</name>